<comment type="subcellular location">
    <subcellularLocation>
        <location evidence="2 13">Cytoplasm</location>
    </subcellularLocation>
</comment>
<keyword evidence="6 13" id="KW-0436">Ligase</keyword>
<comment type="catalytic activity">
    <reaction evidence="12 13">
        <text>tRNA(Met) + L-methionine + ATP = L-methionyl-tRNA(Met) + AMP + diphosphate</text>
        <dbReference type="Rhea" id="RHEA:13481"/>
        <dbReference type="Rhea" id="RHEA-COMP:9667"/>
        <dbReference type="Rhea" id="RHEA-COMP:9698"/>
        <dbReference type="ChEBI" id="CHEBI:30616"/>
        <dbReference type="ChEBI" id="CHEBI:33019"/>
        <dbReference type="ChEBI" id="CHEBI:57844"/>
        <dbReference type="ChEBI" id="CHEBI:78442"/>
        <dbReference type="ChEBI" id="CHEBI:78530"/>
        <dbReference type="ChEBI" id="CHEBI:456215"/>
        <dbReference type="EC" id="6.1.1.10"/>
    </reaction>
</comment>
<dbReference type="EMBL" id="CP041372">
    <property type="protein sequence ID" value="QKS69630.1"/>
    <property type="molecule type" value="Genomic_DNA"/>
</dbReference>
<keyword evidence="9 13" id="KW-0694">RNA-binding</keyword>
<dbReference type="CDD" id="cd07957">
    <property type="entry name" value="Anticodon_Ia_Met"/>
    <property type="match status" value="1"/>
</dbReference>
<feature type="domain" description="TRNA-binding" evidence="14">
    <location>
        <begin position="566"/>
        <end position="666"/>
    </location>
</feature>
<evidence type="ECO:0000256" key="7">
    <source>
        <dbReference type="ARBA" id="ARBA00022741"/>
    </source>
</evidence>
<dbReference type="FunFam" id="2.170.220.10:FF:000002">
    <property type="entry name" value="Methionine--tRNA ligase"/>
    <property type="match status" value="1"/>
</dbReference>
<dbReference type="CDD" id="cd00814">
    <property type="entry name" value="MetRS_core"/>
    <property type="match status" value="1"/>
</dbReference>
<comment type="subunit">
    <text evidence="3 13">Homodimer.</text>
</comment>
<evidence type="ECO:0000259" key="14">
    <source>
        <dbReference type="PROSITE" id="PS50886"/>
    </source>
</evidence>
<dbReference type="RefSeq" id="WP_176007646.1">
    <property type="nucleotide sequence ID" value="NZ_CP041372.2"/>
</dbReference>
<dbReference type="FunFam" id="2.40.50.140:FF:000042">
    <property type="entry name" value="Methionine--tRNA ligase"/>
    <property type="match status" value="1"/>
</dbReference>
<dbReference type="PROSITE" id="PS00178">
    <property type="entry name" value="AA_TRNA_LIGASE_I"/>
    <property type="match status" value="1"/>
</dbReference>
<dbReference type="GO" id="GO:0004825">
    <property type="term" value="F:methionine-tRNA ligase activity"/>
    <property type="evidence" value="ECO:0007669"/>
    <property type="project" value="UniProtKB-UniRule"/>
</dbReference>
<keyword evidence="16" id="KW-1185">Reference proteome</keyword>
<dbReference type="FunFam" id="1.10.730.10:FF:000026">
    <property type="entry name" value="Methionine--tRNA ligase"/>
    <property type="match status" value="1"/>
</dbReference>
<dbReference type="InterPro" id="IPR014758">
    <property type="entry name" value="Met-tRNA_synth"/>
</dbReference>
<evidence type="ECO:0000256" key="12">
    <source>
        <dbReference type="ARBA" id="ARBA00047364"/>
    </source>
</evidence>
<dbReference type="InterPro" id="IPR033911">
    <property type="entry name" value="MetRS_core"/>
</dbReference>
<dbReference type="Gene3D" id="2.170.220.10">
    <property type="match status" value="1"/>
</dbReference>
<comment type="similarity">
    <text evidence="13">Belongs to the class-I aminoacyl-tRNA synthetase family. MetG type 2B subfamily.</text>
</comment>
<sequence>MTKATNSFYLTTPIYYPSGKLHIGHAYTTVAGDALARYKRLQGFDVRYLTGTDEHGQKIQQKAEEKGVTPQAFVDELVADIQMLWKKLDISYDDFIRTTETRHKKVVAKVFDQLLEQGDIYLDEYEGWYSIPDETFYTETQLDDKEFDSDGNIVGGKSPDSGHPVEKVREESYFFKMSNYADRLLAFYDENPEFIQPESRKNEMINNFIKPGLEDLAVSRTSYEWGVKVNRDPKHVIYVWIDALLNYITALGYTTDEDGLYQKHWPADVQLVGKEIVRFHTIYWPIMLMALDLPLPKKVFAHGWLLMKDGKMSKSKGNVVDPVPLIDRYGLDAVRYYLLREVPFGADGVFTPEAFVDRVNYDLANDLGNLVNRTIAMINKYFDGEIPAYEKDATPFDASLVELVDATVDKVEDSLEDMQFSVALAAIGQLISRTNKYIDETQPWILAKDEASRGQLGSVLHHLVESLRQTSIMLRPFLTETPAKIWTQLSIDADLTEWATLRTFGQIPKGTTVIKKGEPLFPRLDVEEEVQAILDMMGSVKKPDEPEEEAEAVVEAPEVDEITIDDFMKVDLRVATVLSAEKVKKADKLLKIQLDLGYEKRQVVSGIAKFYEPDELVGKKVICVTNLKPVKLRGELSQGMILAGSHGDSLTLATVEQSLPNGAQVK</sequence>
<keyword evidence="7 13" id="KW-0547">Nucleotide-binding</keyword>
<keyword evidence="11 13" id="KW-0030">Aminoacyl-tRNA synthetase</keyword>
<dbReference type="GO" id="GO:0006431">
    <property type="term" value="P:methionyl-tRNA aminoacylation"/>
    <property type="evidence" value="ECO:0007669"/>
    <property type="project" value="UniProtKB-UniRule"/>
</dbReference>
<dbReference type="Proteomes" id="UP000318138">
    <property type="component" value="Chromosome"/>
</dbReference>
<dbReference type="Gene3D" id="2.40.50.140">
    <property type="entry name" value="Nucleic acid-binding proteins"/>
    <property type="match status" value="1"/>
</dbReference>
<evidence type="ECO:0000256" key="1">
    <source>
        <dbReference type="ARBA" id="ARBA00003314"/>
    </source>
</evidence>
<dbReference type="NCBIfam" id="NF008900">
    <property type="entry name" value="PRK12267.1"/>
    <property type="match status" value="1"/>
</dbReference>
<dbReference type="InterPro" id="IPR015413">
    <property type="entry name" value="Methionyl/Leucyl_tRNA_Synth"/>
</dbReference>
<dbReference type="AlphaFoldDB" id="A0A859F9U8"/>
<evidence type="ECO:0000256" key="6">
    <source>
        <dbReference type="ARBA" id="ARBA00022598"/>
    </source>
</evidence>
<dbReference type="InterPro" id="IPR013155">
    <property type="entry name" value="M/V/L/I-tRNA-synth_anticd-bd"/>
</dbReference>
<dbReference type="InterPro" id="IPR002547">
    <property type="entry name" value="tRNA-bd_dom"/>
</dbReference>
<dbReference type="Pfam" id="PF09334">
    <property type="entry name" value="tRNA-synt_1g"/>
    <property type="match status" value="1"/>
</dbReference>
<name>A0A859F9U8_9BACI</name>
<evidence type="ECO:0000256" key="10">
    <source>
        <dbReference type="ARBA" id="ARBA00022917"/>
    </source>
</evidence>
<evidence type="ECO:0000313" key="15">
    <source>
        <dbReference type="EMBL" id="QKS69630.1"/>
    </source>
</evidence>
<dbReference type="InterPro" id="IPR001412">
    <property type="entry name" value="aa-tRNA-synth_I_CS"/>
</dbReference>
<dbReference type="SUPFAM" id="SSF50249">
    <property type="entry name" value="Nucleic acid-binding proteins"/>
    <property type="match status" value="1"/>
</dbReference>
<dbReference type="CDD" id="cd02800">
    <property type="entry name" value="tRNA_bind_EcMetRS_like"/>
    <property type="match status" value="1"/>
</dbReference>
<dbReference type="GO" id="GO:0005737">
    <property type="term" value="C:cytoplasm"/>
    <property type="evidence" value="ECO:0007669"/>
    <property type="project" value="UniProtKB-SubCell"/>
</dbReference>
<proteinExistence type="inferred from homology"/>
<protein>
    <recommendedName>
        <fullName evidence="13">Methionine--tRNA ligase</fullName>
        <ecNumber evidence="13">6.1.1.10</ecNumber>
    </recommendedName>
    <alternativeName>
        <fullName evidence="13">Methionyl-tRNA synthetase</fullName>
        <shortName evidence="13">MetRS</shortName>
    </alternativeName>
</protein>
<dbReference type="GO" id="GO:0005524">
    <property type="term" value="F:ATP binding"/>
    <property type="evidence" value="ECO:0007669"/>
    <property type="project" value="UniProtKB-UniRule"/>
</dbReference>
<dbReference type="GO" id="GO:0000049">
    <property type="term" value="F:tRNA binding"/>
    <property type="evidence" value="ECO:0007669"/>
    <property type="project" value="UniProtKB-UniRule"/>
</dbReference>
<dbReference type="InterPro" id="IPR014729">
    <property type="entry name" value="Rossmann-like_a/b/a_fold"/>
</dbReference>
<dbReference type="InterPro" id="IPR023457">
    <property type="entry name" value="Met-tRNA_synth_2"/>
</dbReference>
<evidence type="ECO:0000256" key="8">
    <source>
        <dbReference type="ARBA" id="ARBA00022840"/>
    </source>
</evidence>
<dbReference type="InterPro" id="IPR041872">
    <property type="entry name" value="Anticodon_Met"/>
</dbReference>
<dbReference type="HAMAP" id="MF_01228">
    <property type="entry name" value="Met_tRNA_synth_type2"/>
    <property type="match status" value="1"/>
</dbReference>
<evidence type="ECO:0000256" key="5">
    <source>
        <dbReference type="ARBA" id="ARBA00022555"/>
    </source>
</evidence>
<evidence type="ECO:0000256" key="13">
    <source>
        <dbReference type="HAMAP-Rule" id="MF_01228"/>
    </source>
</evidence>
<comment type="caution">
    <text evidence="13">Lacks conserved residue(s) required for the propagation of feature annotation.</text>
</comment>
<evidence type="ECO:0000256" key="2">
    <source>
        <dbReference type="ARBA" id="ARBA00004496"/>
    </source>
</evidence>
<dbReference type="PANTHER" id="PTHR43326:SF1">
    <property type="entry name" value="METHIONINE--TRNA LIGASE, MITOCHONDRIAL"/>
    <property type="match status" value="1"/>
</dbReference>
<reference evidence="16" key="1">
    <citation type="submission" date="2019-07" db="EMBL/GenBank/DDBJ databases">
        <title>Bacillus alkalisoli sp. nov. isolated from saline soil.</title>
        <authorList>
            <person name="Sun J.-Q."/>
            <person name="Xu L."/>
        </authorList>
    </citation>
    <scope>NUCLEOTIDE SEQUENCE [LARGE SCALE GENOMIC DNA]</scope>
    <source>
        <strain evidence="16">M4U3P1</strain>
    </source>
</reference>
<dbReference type="NCBIfam" id="TIGR00398">
    <property type="entry name" value="metG"/>
    <property type="match status" value="1"/>
</dbReference>
<comment type="function">
    <text evidence="1 13">Is required not only for elongation of protein synthesis but also for the initiation of all mRNA translation through initiator tRNA(fMet) aminoacylation.</text>
</comment>
<dbReference type="SUPFAM" id="SSF47323">
    <property type="entry name" value="Anticodon-binding domain of a subclass of class I aminoacyl-tRNA synthetases"/>
    <property type="match status" value="1"/>
</dbReference>
<dbReference type="PRINTS" id="PR01041">
    <property type="entry name" value="TRNASYNTHMET"/>
</dbReference>
<dbReference type="Pfam" id="PF08264">
    <property type="entry name" value="Anticodon_1"/>
    <property type="match status" value="1"/>
</dbReference>
<organism evidence="15 16">
    <name type="scientific">Paenalkalicoccus suaedae</name>
    <dbReference type="NCBI Taxonomy" id="2592382"/>
    <lineage>
        <taxon>Bacteria</taxon>
        <taxon>Bacillati</taxon>
        <taxon>Bacillota</taxon>
        <taxon>Bacilli</taxon>
        <taxon>Bacillales</taxon>
        <taxon>Bacillaceae</taxon>
        <taxon>Paenalkalicoccus</taxon>
    </lineage>
</organism>
<dbReference type="Gene3D" id="3.40.50.620">
    <property type="entry name" value="HUPs"/>
    <property type="match status" value="1"/>
</dbReference>
<dbReference type="Pfam" id="PF01588">
    <property type="entry name" value="tRNA_bind"/>
    <property type="match status" value="1"/>
</dbReference>
<accession>A0A859F9U8</accession>
<evidence type="ECO:0000256" key="4">
    <source>
        <dbReference type="ARBA" id="ARBA00022490"/>
    </source>
</evidence>
<dbReference type="InterPro" id="IPR012340">
    <property type="entry name" value="NA-bd_OB-fold"/>
</dbReference>
<evidence type="ECO:0000313" key="16">
    <source>
        <dbReference type="Proteomes" id="UP000318138"/>
    </source>
</evidence>
<keyword evidence="10 13" id="KW-0648">Protein biosynthesis</keyword>
<feature type="short sequence motif" description="'KMSKS' region" evidence="13">
    <location>
        <begin position="311"/>
        <end position="315"/>
    </location>
</feature>
<evidence type="ECO:0000256" key="11">
    <source>
        <dbReference type="ARBA" id="ARBA00023146"/>
    </source>
</evidence>
<dbReference type="PANTHER" id="PTHR43326">
    <property type="entry name" value="METHIONYL-TRNA SYNTHETASE"/>
    <property type="match status" value="1"/>
</dbReference>
<keyword evidence="5 13" id="KW-0820">tRNA-binding</keyword>
<dbReference type="Gene3D" id="1.10.730.10">
    <property type="entry name" value="Isoleucyl-tRNA Synthetase, Domain 1"/>
    <property type="match status" value="1"/>
</dbReference>
<evidence type="ECO:0000256" key="9">
    <source>
        <dbReference type="ARBA" id="ARBA00022884"/>
    </source>
</evidence>
<feature type="short sequence motif" description="'HIGH' region" evidence="13">
    <location>
        <begin position="15"/>
        <end position="25"/>
    </location>
</feature>
<evidence type="ECO:0000256" key="3">
    <source>
        <dbReference type="ARBA" id="ARBA00011738"/>
    </source>
</evidence>
<dbReference type="EC" id="6.1.1.10" evidence="13"/>
<dbReference type="KEGG" id="psua:FLK61_22740"/>
<dbReference type="InterPro" id="IPR004495">
    <property type="entry name" value="Met-tRNA-synth_bsu_C"/>
</dbReference>
<dbReference type="PROSITE" id="PS50886">
    <property type="entry name" value="TRBD"/>
    <property type="match status" value="1"/>
</dbReference>
<keyword evidence="8 13" id="KW-0067">ATP-binding</keyword>
<dbReference type="InterPro" id="IPR009080">
    <property type="entry name" value="tRNAsynth_Ia_anticodon-bd"/>
</dbReference>
<keyword evidence="4 13" id="KW-0963">Cytoplasm</keyword>
<gene>
    <name evidence="13 15" type="primary">metG</name>
    <name evidence="15" type="ORF">FLK61_22740</name>
</gene>
<dbReference type="NCBIfam" id="TIGR00399">
    <property type="entry name" value="metG_C_term"/>
    <property type="match status" value="1"/>
</dbReference>
<dbReference type="SUPFAM" id="SSF52374">
    <property type="entry name" value="Nucleotidylyl transferase"/>
    <property type="match status" value="1"/>
</dbReference>